<dbReference type="GO" id="GO:0008017">
    <property type="term" value="F:microtubule binding"/>
    <property type="evidence" value="ECO:0007669"/>
    <property type="project" value="TreeGrafter"/>
</dbReference>
<feature type="compositionally biased region" description="Basic and acidic residues" evidence="8">
    <location>
        <begin position="27"/>
        <end position="40"/>
    </location>
</feature>
<dbReference type="GeneTree" id="ENSGT00730000111240"/>
<evidence type="ECO:0000256" key="7">
    <source>
        <dbReference type="SAM" id="Coils"/>
    </source>
</evidence>
<protein>
    <recommendedName>
        <fullName evidence="3">Cilia- and flagella-associated protein 157</fullName>
    </recommendedName>
</protein>
<feature type="compositionally biased region" description="Polar residues" evidence="8">
    <location>
        <begin position="272"/>
        <end position="284"/>
    </location>
</feature>
<sequence>MSPKRNKTSVDKKKKTSSESSESPESPADKRESDGREKQFYRTQLGYLTEELDRFQLKCSELQKQNRTCVSESSRLQQEKQDIIEYLKHALTEKEEQLDELSEQLESQRRVADQNRAVLLLQHAQLKAEGQKQMDELQEENRKLEQRLAVVEEFLTQKEELISNMEDLKKQLDLQQEKHKEELHGLETKALLERRRFEEELERRAAAEEATVQHLVEEKLPEASRVVLQENLQRRKHRFPEFPAPAEPLQTRWYRSSVRPNTKNQERPLQDGSRTQQNLGSSAQETRESETIQLCRIFYSLNSAGPKVL</sequence>
<keyword evidence="5" id="KW-0969">Cilium</keyword>
<keyword evidence="6" id="KW-0966">Cell projection</keyword>
<keyword evidence="10" id="KW-1185">Reference proteome</keyword>
<keyword evidence="4 7" id="KW-0175">Coiled coil</keyword>
<comment type="subcellular location">
    <subcellularLocation>
        <location evidence="1">Cell projection</location>
        <location evidence="1">Cilium</location>
    </subcellularLocation>
</comment>
<dbReference type="GO" id="GO:0036064">
    <property type="term" value="C:ciliary basal body"/>
    <property type="evidence" value="ECO:0007669"/>
    <property type="project" value="TreeGrafter"/>
</dbReference>
<dbReference type="AlphaFoldDB" id="A0A3Q3FJR6"/>
<feature type="region of interest" description="Disordered" evidence="8">
    <location>
        <begin position="250"/>
        <end position="287"/>
    </location>
</feature>
<evidence type="ECO:0000256" key="6">
    <source>
        <dbReference type="ARBA" id="ARBA00023273"/>
    </source>
</evidence>
<comment type="similarity">
    <text evidence="2">Belongs to the CFAP157 family.</text>
</comment>
<feature type="region of interest" description="Disordered" evidence="8">
    <location>
        <begin position="1"/>
        <end position="42"/>
    </location>
</feature>
<dbReference type="STRING" id="37003.ENSKMAP00000013177"/>
<organism evidence="9 10">
    <name type="scientific">Kryptolebias marmoratus</name>
    <name type="common">Mangrove killifish</name>
    <name type="synonym">Rivulus marmoratus</name>
    <dbReference type="NCBI Taxonomy" id="37003"/>
    <lineage>
        <taxon>Eukaryota</taxon>
        <taxon>Metazoa</taxon>
        <taxon>Chordata</taxon>
        <taxon>Craniata</taxon>
        <taxon>Vertebrata</taxon>
        <taxon>Euteleostomi</taxon>
        <taxon>Actinopterygii</taxon>
        <taxon>Neopterygii</taxon>
        <taxon>Teleostei</taxon>
        <taxon>Neoteleostei</taxon>
        <taxon>Acanthomorphata</taxon>
        <taxon>Ovalentaria</taxon>
        <taxon>Atherinomorphae</taxon>
        <taxon>Cyprinodontiformes</taxon>
        <taxon>Rivulidae</taxon>
        <taxon>Kryptolebias</taxon>
    </lineage>
</organism>
<evidence type="ECO:0000313" key="10">
    <source>
        <dbReference type="Proteomes" id="UP000264800"/>
    </source>
</evidence>
<evidence type="ECO:0000256" key="4">
    <source>
        <dbReference type="ARBA" id="ARBA00023054"/>
    </source>
</evidence>
<dbReference type="Ensembl" id="ENSKMAT00000013380.1">
    <property type="protein sequence ID" value="ENSKMAP00000013177.1"/>
    <property type="gene ID" value="ENSKMAG00000009897.1"/>
</dbReference>
<reference evidence="9" key="2">
    <citation type="submission" date="2025-09" db="UniProtKB">
        <authorList>
            <consortium name="Ensembl"/>
        </authorList>
    </citation>
    <scope>IDENTIFICATION</scope>
</reference>
<reference evidence="9" key="1">
    <citation type="submission" date="2025-08" db="UniProtKB">
        <authorList>
            <consortium name="Ensembl"/>
        </authorList>
    </citation>
    <scope>IDENTIFICATION</scope>
</reference>
<evidence type="ECO:0000256" key="3">
    <source>
        <dbReference type="ARBA" id="ARBA00014087"/>
    </source>
</evidence>
<proteinExistence type="inferred from homology"/>
<dbReference type="OMA" id="WTEAKET"/>
<dbReference type="Proteomes" id="UP000264800">
    <property type="component" value="Unplaced"/>
</dbReference>
<evidence type="ECO:0000256" key="8">
    <source>
        <dbReference type="SAM" id="MobiDB-lite"/>
    </source>
</evidence>
<name>A0A3Q3FJR6_KRYMA</name>
<evidence type="ECO:0000256" key="2">
    <source>
        <dbReference type="ARBA" id="ARBA00010841"/>
    </source>
</evidence>
<evidence type="ECO:0000256" key="5">
    <source>
        <dbReference type="ARBA" id="ARBA00023069"/>
    </source>
</evidence>
<feature type="coiled-coil region" evidence="7">
    <location>
        <begin position="45"/>
        <end position="218"/>
    </location>
</feature>
<dbReference type="InterPro" id="IPR038844">
    <property type="entry name" value="CFAP157"/>
</dbReference>
<evidence type="ECO:0000256" key="1">
    <source>
        <dbReference type="ARBA" id="ARBA00004138"/>
    </source>
</evidence>
<dbReference type="PANTHER" id="PTHR31954">
    <property type="entry name" value="CILIA- AND FLAGELLA-ASSOCIATED PROTEIN 157"/>
    <property type="match status" value="1"/>
</dbReference>
<accession>A0A3Q3FJR6</accession>
<dbReference type="PANTHER" id="PTHR31954:SF1">
    <property type="entry name" value="CILIA- AND FLAGELLA-ASSOCIATED PROTEIN 157"/>
    <property type="match status" value="1"/>
</dbReference>
<feature type="compositionally biased region" description="Basic residues" evidence="8">
    <location>
        <begin position="1"/>
        <end position="15"/>
    </location>
</feature>
<evidence type="ECO:0000313" key="9">
    <source>
        <dbReference type="Ensembl" id="ENSKMAP00000013177.1"/>
    </source>
</evidence>